<sequence length="355" mass="40101">MDTVSNFEQSTSRDYQPEPKHCWVCFASEDDDRTAQWVSPCKCKGTAKWVHKSCLQRWVDEKQQGNSTVEVACPQCNSTYIIVYPKSGMFIQVLDMIDRIICKSCPFLAGGILVGSVYWTAVTYGAVTIMQVLGHKEGLNVMEKADPLIMLIGLPTIPVMLMLGRLIRWEDAVLKFWRKHSTKLPLFNMIFPNNDNQYLPRTPAVAYASNSDPVSFTRTICGGLILPTIATIFGKVLFKRVNSNFQRSIIGGIAFIGLKGILKIYYKQQQFLRQAHRQIKNYEDSTLRSRIVQTRITNSNINSNRNLRNFSPLSSEDESVTNGNQAFNRQQINRNNLGSTSSSSSNNGYSNNNNI</sequence>
<dbReference type="OrthoDB" id="5817083at2759"/>
<evidence type="ECO:0000256" key="3">
    <source>
        <dbReference type="ARBA" id="ARBA00022723"/>
    </source>
</evidence>
<keyword evidence="6 13" id="KW-1133">Transmembrane helix</keyword>
<evidence type="ECO:0000256" key="6">
    <source>
        <dbReference type="ARBA" id="ARBA00022989"/>
    </source>
</evidence>
<evidence type="ECO:0000256" key="9">
    <source>
        <dbReference type="ARBA" id="ARBA00043044"/>
    </source>
</evidence>
<keyword evidence="2 13" id="KW-0812">Transmembrane</keyword>
<dbReference type="CDD" id="cd16701">
    <property type="entry name" value="RING_CH-C4HC3_MARCH5"/>
    <property type="match status" value="1"/>
</dbReference>
<keyword evidence="3" id="KW-0479">Metal-binding</keyword>
<accession>A0A813S7Z9</accession>
<dbReference type="SMART" id="SM00744">
    <property type="entry name" value="RINGv"/>
    <property type="match status" value="1"/>
</dbReference>
<dbReference type="EMBL" id="CAJNOC010000678">
    <property type="protein sequence ID" value="CAF0790816.1"/>
    <property type="molecule type" value="Genomic_DNA"/>
</dbReference>
<keyword evidence="5" id="KW-0862">Zinc</keyword>
<evidence type="ECO:0000259" key="14">
    <source>
        <dbReference type="PROSITE" id="PS51292"/>
    </source>
</evidence>
<feature type="transmembrane region" description="Helical" evidence="13">
    <location>
        <begin position="249"/>
        <end position="266"/>
    </location>
</feature>
<gene>
    <name evidence="15" type="ORF">OXX778_LOCUS5958</name>
</gene>
<proteinExistence type="predicted"/>
<reference evidence="15" key="1">
    <citation type="submission" date="2021-02" db="EMBL/GenBank/DDBJ databases">
        <authorList>
            <person name="Nowell W R."/>
        </authorList>
    </citation>
    <scope>NUCLEOTIDE SEQUENCE</scope>
    <source>
        <strain evidence="15">Ploen Becks lab</strain>
    </source>
</reference>
<dbReference type="PANTHER" id="PTHR46283">
    <property type="entry name" value="E3 UBIQUITIN-PROTEIN LIGASE MARCH5"/>
    <property type="match status" value="1"/>
</dbReference>
<evidence type="ECO:0000313" key="16">
    <source>
        <dbReference type="Proteomes" id="UP000663879"/>
    </source>
</evidence>
<dbReference type="AlphaFoldDB" id="A0A813S7Z9"/>
<keyword evidence="4" id="KW-0863">Zinc-finger</keyword>
<dbReference type="Gene3D" id="3.30.40.10">
    <property type="entry name" value="Zinc/RING finger domain, C3HC4 (zinc finger)"/>
    <property type="match status" value="1"/>
</dbReference>
<dbReference type="InterPro" id="IPR011016">
    <property type="entry name" value="Znf_RING-CH"/>
</dbReference>
<evidence type="ECO:0000256" key="5">
    <source>
        <dbReference type="ARBA" id="ARBA00022833"/>
    </source>
</evidence>
<feature type="compositionally biased region" description="Low complexity" evidence="12">
    <location>
        <begin position="333"/>
        <end position="355"/>
    </location>
</feature>
<evidence type="ECO:0000256" key="2">
    <source>
        <dbReference type="ARBA" id="ARBA00022692"/>
    </source>
</evidence>
<keyword evidence="16" id="KW-1185">Reference proteome</keyword>
<dbReference type="PROSITE" id="PS51292">
    <property type="entry name" value="ZF_RING_CH"/>
    <property type="match status" value="1"/>
</dbReference>
<dbReference type="Pfam" id="PF12906">
    <property type="entry name" value="RINGv"/>
    <property type="match status" value="1"/>
</dbReference>
<dbReference type="GO" id="GO:0016020">
    <property type="term" value="C:membrane"/>
    <property type="evidence" value="ECO:0007669"/>
    <property type="project" value="UniProtKB-SubCell"/>
</dbReference>
<evidence type="ECO:0000256" key="7">
    <source>
        <dbReference type="ARBA" id="ARBA00023136"/>
    </source>
</evidence>
<evidence type="ECO:0000256" key="10">
    <source>
        <dbReference type="ARBA" id="ARBA00043185"/>
    </source>
</evidence>
<evidence type="ECO:0000256" key="12">
    <source>
        <dbReference type="SAM" id="MobiDB-lite"/>
    </source>
</evidence>
<dbReference type="InterPro" id="IPR013083">
    <property type="entry name" value="Znf_RING/FYVE/PHD"/>
</dbReference>
<evidence type="ECO:0000256" key="13">
    <source>
        <dbReference type="SAM" id="Phobius"/>
    </source>
</evidence>
<protein>
    <recommendedName>
        <fullName evidence="8">E3 ubiquitin-protein ligase MARCHF5</fullName>
    </recommendedName>
    <alternativeName>
        <fullName evidence="10">Membrane-associated RING finger protein 5</fullName>
    </alternativeName>
    <alternativeName>
        <fullName evidence="9">Membrane-associated RING-CH protein V</fullName>
    </alternativeName>
    <alternativeName>
        <fullName evidence="11">RING-type E3 ubiquitin transferase MARCHF5</fullName>
    </alternativeName>
</protein>
<evidence type="ECO:0000256" key="8">
    <source>
        <dbReference type="ARBA" id="ARBA00040151"/>
    </source>
</evidence>
<comment type="caution">
    <text evidence="15">The sequence shown here is derived from an EMBL/GenBank/DDBJ whole genome shotgun (WGS) entry which is preliminary data.</text>
</comment>
<feature type="transmembrane region" description="Helical" evidence="13">
    <location>
        <begin position="148"/>
        <end position="167"/>
    </location>
</feature>
<keyword evidence="7 13" id="KW-0472">Membrane</keyword>
<evidence type="ECO:0000256" key="1">
    <source>
        <dbReference type="ARBA" id="ARBA00004141"/>
    </source>
</evidence>
<feature type="transmembrane region" description="Helical" evidence="13">
    <location>
        <begin position="216"/>
        <end position="237"/>
    </location>
</feature>
<comment type="subcellular location">
    <subcellularLocation>
        <location evidence="1">Membrane</location>
        <topology evidence="1">Multi-pass membrane protein</topology>
    </subcellularLocation>
</comment>
<dbReference type="GO" id="GO:0008270">
    <property type="term" value="F:zinc ion binding"/>
    <property type="evidence" value="ECO:0007669"/>
    <property type="project" value="UniProtKB-KW"/>
</dbReference>
<feature type="region of interest" description="Disordered" evidence="12">
    <location>
        <begin position="327"/>
        <end position="355"/>
    </location>
</feature>
<feature type="domain" description="RING-CH-type" evidence="14">
    <location>
        <begin position="14"/>
        <end position="83"/>
    </location>
</feature>
<evidence type="ECO:0000256" key="4">
    <source>
        <dbReference type="ARBA" id="ARBA00022771"/>
    </source>
</evidence>
<feature type="transmembrane region" description="Helical" evidence="13">
    <location>
        <begin position="107"/>
        <end position="127"/>
    </location>
</feature>
<organism evidence="15 16">
    <name type="scientific">Brachionus calyciflorus</name>
    <dbReference type="NCBI Taxonomy" id="104777"/>
    <lineage>
        <taxon>Eukaryota</taxon>
        <taxon>Metazoa</taxon>
        <taxon>Spiralia</taxon>
        <taxon>Gnathifera</taxon>
        <taxon>Rotifera</taxon>
        <taxon>Eurotatoria</taxon>
        <taxon>Monogononta</taxon>
        <taxon>Pseudotrocha</taxon>
        <taxon>Ploima</taxon>
        <taxon>Brachionidae</taxon>
        <taxon>Brachionus</taxon>
    </lineage>
</organism>
<name>A0A813S7Z9_9BILA</name>
<evidence type="ECO:0000256" key="11">
    <source>
        <dbReference type="ARBA" id="ARBA00043231"/>
    </source>
</evidence>
<dbReference type="SUPFAM" id="SSF57850">
    <property type="entry name" value="RING/U-box"/>
    <property type="match status" value="1"/>
</dbReference>
<evidence type="ECO:0000313" key="15">
    <source>
        <dbReference type="EMBL" id="CAF0790816.1"/>
    </source>
</evidence>
<dbReference type="Proteomes" id="UP000663879">
    <property type="component" value="Unassembled WGS sequence"/>
</dbReference>